<accession>A7TJJ6</accession>
<dbReference type="PANTHER" id="PTHR43720:SF2">
    <property type="entry name" value="2-AMINOMUCONIC SEMIALDEHYDE DEHYDROGENASE"/>
    <property type="match status" value="1"/>
</dbReference>
<dbReference type="eggNOG" id="KOG2450">
    <property type="taxonomic scope" value="Eukaryota"/>
</dbReference>
<evidence type="ECO:0000256" key="3">
    <source>
        <dbReference type="ARBA" id="ARBA00023027"/>
    </source>
</evidence>
<dbReference type="KEGG" id="vpo:Kpol_534p18"/>
<evidence type="ECO:0000313" key="7">
    <source>
        <dbReference type="EMBL" id="EDO17539.1"/>
    </source>
</evidence>
<keyword evidence="3" id="KW-0520">NAD</keyword>
<dbReference type="CDD" id="cd07144">
    <property type="entry name" value="ALDH_ALD2-YMR170C"/>
    <property type="match status" value="1"/>
</dbReference>
<feature type="domain" description="Aldehyde dehydrogenase" evidence="6">
    <location>
        <begin position="30"/>
        <end position="497"/>
    </location>
</feature>
<dbReference type="RefSeq" id="XP_001645397.1">
    <property type="nucleotide sequence ID" value="XM_001645347.1"/>
</dbReference>
<dbReference type="SUPFAM" id="SSF53720">
    <property type="entry name" value="ALDH-like"/>
    <property type="match status" value="1"/>
</dbReference>
<sequence length="502" mass="55703">MSTVTKVSNIHGVSVEYNQPLGLFINNEFVKSSDQEKIKTFNPSNGEYIVSFYAASEKDTNLAIDVAERAYCSSWSNTTPNERSELLDKLYHLTKKNRELLGTIETLDTGKPFHSNSLNDIDQILEVIRYYSGSCDKLTTGETFITENNYHRYTVKQPYGVVGLIVPWNYPLAMAAWKLFGCLAAGNTVVIKPSEHTSLSLLYYGKLLVEAGLPPGVVNIIPGYGEITGRAIAMSDKLQKLSFTGSTRVGKLMMEMSGQSNMKDVTLECGGKSPAVVFRDANLDNAASWIATGICYNSGQNCTATSRVYADKNIYNELISKIVEEIKQNWKISSTFDPFDDDGTLGPIINNTQYDRVTDFIHVGSHIEKLNRIDIFKELGECKGNYINPVIFTDVPQTSVLIQNEIFGPVLTISKFTTYDEVVKLVNDSRYGLAAAAFTEDYRLAHQFTKEVEAGTVWINSSNDECIGMPFGGFKMSGIGRELGATGVESYLQTKSVHFNLR</sequence>
<proteinExistence type="inferred from homology"/>
<evidence type="ECO:0000313" key="8">
    <source>
        <dbReference type="Proteomes" id="UP000000267"/>
    </source>
</evidence>
<dbReference type="Gene3D" id="3.40.605.10">
    <property type="entry name" value="Aldehyde Dehydrogenase, Chain A, domain 1"/>
    <property type="match status" value="1"/>
</dbReference>
<dbReference type="GO" id="GO:0046394">
    <property type="term" value="P:carboxylic acid biosynthetic process"/>
    <property type="evidence" value="ECO:0007669"/>
    <property type="project" value="UniProtKB-ARBA"/>
</dbReference>
<feature type="active site" evidence="4">
    <location>
        <position position="268"/>
    </location>
</feature>
<dbReference type="STRING" id="436907.A7TJJ6"/>
<dbReference type="OrthoDB" id="310895at2759"/>
<dbReference type="InParanoid" id="A7TJJ6"/>
<dbReference type="InterPro" id="IPR015590">
    <property type="entry name" value="Aldehyde_DH_dom"/>
</dbReference>
<evidence type="ECO:0000256" key="4">
    <source>
        <dbReference type="PROSITE-ProRule" id="PRU10007"/>
    </source>
</evidence>
<dbReference type="InterPro" id="IPR016163">
    <property type="entry name" value="Ald_DH_C"/>
</dbReference>
<dbReference type="GO" id="GO:0006598">
    <property type="term" value="P:polyamine catabolic process"/>
    <property type="evidence" value="ECO:0007669"/>
    <property type="project" value="TreeGrafter"/>
</dbReference>
<dbReference type="AlphaFoldDB" id="A7TJJ6"/>
<dbReference type="FunFam" id="3.40.309.10:FF:000012">
    <property type="entry name" value="Betaine aldehyde dehydrogenase"/>
    <property type="match status" value="1"/>
</dbReference>
<evidence type="ECO:0000259" key="6">
    <source>
        <dbReference type="Pfam" id="PF00171"/>
    </source>
</evidence>
<dbReference type="HOGENOM" id="CLU_005391_0_0_1"/>
<comment type="similarity">
    <text evidence="1 5">Belongs to the aldehyde dehydrogenase family.</text>
</comment>
<dbReference type="FunFam" id="3.40.605.10:FF:000026">
    <property type="entry name" value="Aldehyde dehydrogenase, putative"/>
    <property type="match status" value="1"/>
</dbReference>
<dbReference type="PANTHER" id="PTHR43720">
    <property type="entry name" value="2-AMINOMUCONIC SEMIALDEHYDE DEHYDROGENASE"/>
    <property type="match status" value="1"/>
</dbReference>
<evidence type="ECO:0000256" key="5">
    <source>
        <dbReference type="RuleBase" id="RU003345"/>
    </source>
</evidence>
<keyword evidence="2 5" id="KW-0560">Oxidoreductase</keyword>
<dbReference type="OMA" id="VRHVMIK"/>
<dbReference type="PhylomeDB" id="A7TJJ6"/>
<dbReference type="Gene3D" id="3.40.309.10">
    <property type="entry name" value="Aldehyde Dehydrogenase, Chain A, domain 2"/>
    <property type="match status" value="1"/>
</dbReference>
<evidence type="ECO:0000256" key="2">
    <source>
        <dbReference type="ARBA" id="ARBA00023002"/>
    </source>
</evidence>
<organism evidence="8">
    <name type="scientific">Vanderwaltozyma polyspora (strain ATCC 22028 / DSM 70294 / BCRC 21397 / CBS 2163 / NBRC 10782 / NRRL Y-8283 / UCD 57-17)</name>
    <name type="common">Kluyveromyces polysporus</name>
    <dbReference type="NCBI Taxonomy" id="436907"/>
    <lineage>
        <taxon>Eukaryota</taxon>
        <taxon>Fungi</taxon>
        <taxon>Dikarya</taxon>
        <taxon>Ascomycota</taxon>
        <taxon>Saccharomycotina</taxon>
        <taxon>Saccharomycetes</taxon>
        <taxon>Saccharomycetales</taxon>
        <taxon>Saccharomycetaceae</taxon>
        <taxon>Vanderwaltozyma</taxon>
    </lineage>
</organism>
<name>A7TJJ6_VANPO</name>
<dbReference type="InterPro" id="IPR029510">
    <property type="entry name" value="Ald_DH_CS_GLU"/>
</dbReference>
<dbReference type="InterPro" id="IPR016162">
    <property type="entry name" value="Ald_DH_N"/>
</dbReference>
<reference evidence="7 8" key="1">
    <citation type="journal article" date="2007" name="Proc. Natl. Acad. Sci. U.S.A.">
        <title>Independent sorting-out of thousands of duplicated gene pairs in two yeast species descended from a whole-genome duplication.</title>
        <authorList>
            <person name="Scannell D.R."/>
            <person name="Frank A.C."/>
            <person name="Conant G.C."/>
            <person name="Byrne K.P."/>
            <person name="Woolfit M."/>
            <person name="Wolfe K.H."/>
        </authorList>
    </citation>
    <scope>NUCLEOTIDE SEQUENCE [LARGE SCALE GENOMIC DNA]</scope>
    <source>
        <strain evidence="8">ATCC 22028 / DSM 70294 / BCRC 21397 / CBS 2163 / NBRC 10782 / NRRL Y-8283 / UCD 57-17</strain>
    </source>
</reference>
<dbReference type="FunFam" id="3.40.605.10:FF:000001">
    <property type="entry name" value="Aldehyde dehydrogenase 1"/>
    <property type="match status" value="1"/>
</dbReference>
<dbReference type="GO" id="GO:0004029">
    <property type="term" value="F:aldehyde dehydrogenase (NAD+) activity"/>
    <property type="evidence" value="ECO:0007669"/>
    <property type="project" value="TreeGrafter"/>
</dbReference>
<dbReference type="Pfam" id="PF00171">
    <property type="entry name" value="Aldedh"/>
    <property type="match status" value="1"/>
</dbReference>
<dbReference type="PROSITE" id="PS00687">
    <property type="entry name" value="ALDEHYDE_DEHYDR_GLU"/>
    <property type="match status" value="1"/>
</dbReference>
<gene>
    <name evidence="7" type="ORF">Kpol_534p18</name>
</gene>
<dbReference type="Proteomes" id="UP000000267">
    <property type="component" value="Unassembled WGS sequence"/>
</dbReference>
<evidence type="ECO:0000256" key="1">
    <source>
        <dbReference type="ARBA" id="ARBA00009986"/>
    </source>
</evidence>
<keyword evidence="8" id="KW-1185">Reference proteome</keyword>
<protein>
    <recommendedName>
        <fullName evidence="6">Aldehyde dehydrogenase domain-containing protein</fullName>
    </recommendedName>
</protein>
<dbReference type="GeneID" id="5545761"/>
<dbReference type="FunCoup" id="A7TJJ6">
    <property type="interactions" value="346"/>
</dbReference>
<dbReference type="EMBL" id="DS480402">
    <property type="protein sequence ID" value="EDO17539.1"/>
    <property type="molecule type" value="Genomic_DNA"/>
</dbReference>
<dbReference type="InterPro" id="IPR016161">
    <property type="entry name" value="Ald_DH/histidinol_DH"/>
</dbReference>